<keyword evidence="3" id="KW-0804">Transcription</keyword>
<dbReference type="InterPro" id="IPR002577">
    <property type="entry name" value="HTH_HxlR"/>
</dbReference>
<dbReference type="Proteomes" id="UP001526147">
    <property type="component" value="Unassembled WGS sequence"/>
</dbReference>
<dbReference type="InterPro" id="IPR036390">
    <property type="entry name" value="WH_DNA-bd_sf"/>
</dbReference>
<feature type="domain" description="HTH hxlR-type" evidence="4">
    <location>
        <begin position="14"/>
        <end position="112"/>
    </location>
</feature>
<evidence type="ECO:0000313" key="5">
    <source>
        <dbReference type="EMBL" id="MCV9888045.1"/>
    </source>
</evidence>
<keyword evidence="1" id="KW-0805">Transcription regulation</keyword>
<sequence>MRNRKSGYGCPEGCPVEATLDVIGGKWKGVILFHLIDEKKRFNKLRSLMPGITQRMLSLQLRELENDGVIHREVYPEIPPKVEYSLTEFGRTLEPIILLMKDWGENYKKLMVEDKQKNTN</sequence>
<evidence type="ECO:0000256" key="3">
    <source>
        <dbReference type="ARBA" id="ARBA00023163"/>
    </source>
</evidence>
<keyword evidence="2" id="KW-0238">DNA-binding</keyword>
<evidence type="ECO:0000256" key="2">
    <source>
        <dbReference type="ARBA" id="ARBA00023125"/>
    </source>
</evidence>
<dbReference type="SUPFAM" id="SSF46785">
    <property type="entry name" value="Winged helix' DNA-binding domain"/>
    <property type="match status" value="1"/>
</dbReference>
<evidence type="ECO:0000313" key="6">
    <source>
        <dbReference type="Proteomes" id="UP001526147"/>
    </source>
</evidence>
<dbReference type="RefSeq" id="WP_264144248.1">
    <property type="nucleotide sequence ID" value="NZ_JAOYEY010000048.1"/>
</dbReference>
<dbReference type="PANTHER" id="PTHR33204:SF33">
    <property type="entry name" value="TRANSCRIPTIONAL REGULATOR, MARR FAMILY"/>
    <property type="match status" value="1"/>
</dbReference>
<gene>
    <name evidence="5" type="ORF">OIH86_20575</name>
</gene>
<dbReference type="EMBL" id="JAOYEY010000048">
    <property type="protein sequence ID" value="MCV9888045.1"/>
    <property type="molecule type" value="Genomic_DNA"/>
</dbReference>
<dbReference type="PANTHER" id="PTHR33204">
    <property type="entry name" value="TRANSCRIPTIONAL REGULATOR, MARR FAMILY"/>
    <property type="match status" value="1"/>
</dbReference>
<keyword evidence="6" id="KW-1185">Reference proteome</keyword>
<name>A0ABT3DLV4_9BACI</name>
<proteinExistence type="predicted"/>
<evidence type="ECO:0000259" key="4">
    <source>
        <dbReference type="PROSITE" id="PS51118"/>
    </source>
</evidence>
<organism evidence="5 6">
    <name type="scientific">Metabacillus halosaccharovorans</name>
    <dbReference type="NCBI Taxonomy" id="930124"/>
    <lineage>
        <taxon>Bacteria</taxon>
        <taxon>Bacillati</taxon>
        <taxon>Bacillota</taxon>
        <taxon>Bacilli</taxon>
        <taxon>Bacillales</taxon>
        <taxon>Bacillaceae</taxon>
        <taxon>Metabacillus</taxon>
    </lineage>
</organism>
<dbReference type="Gene3D" id="1.10.10.10">
    <property type="entry name" value="Winged helix-like DNA-binding domain superfamily/Winged helix DNA-binding domain"/>
    <property type="match status" value="1"/>
</dbReference>
<dbReference type="Pfam" id="PF01638">
    <property type="entry name" value="HxlR"/>
    <property type="match status" value="1"/>
</dbReference>
<protein>
    <submittedName>
        <fullName evidence="5">Helix-turn-helix transcriptional regulator</fullName>
    </submittedName>
</protein>
<dbReference type="InterPro" id="IPR036388">
    <property type="entry name" value="WH-like_DNA-bd_sf"/>
</dbReference>
<comment type="caution">
    <text evidence="5">The sequence shown here is derived from an EMBL/GenBank/DDBJ whole genome shotgun (WGS) entry which is preliminary data.</text>
</comment>
<accession>A0ABT3DLV4</accession>
<evidence type="ECO:0000256" key="1">
    <source>
        <dbReference type="ARBA" id="ARBA00023015"/>
    </source>
</evidence>
<dbReference type="PROSITE" id="PS51118">
    <property type="entry name" value="HTH_HXLR"/>
    <property type="match status" value="1"/>
</dbReference>
<reference evidence="5 6" key="1">
    <citation type="submission" date="2022-10" db="EMBL/GenBank/DDBJ databases">
        <title>Draft genome assembly of moderately radiation resistant bacterium Metabacillus halosaccharovorans.</title>
        <authorList>
            <person name="Pal S."/>
            <person name="Gopinathan A."/>
        </authorList>
    </citation>
    <scope>NUCLEOTIDE SEQUENCE [LARGE SCALE GENOMIC DNA]</scope>
    <source>
        <strain evidence="5 6">VITHBRA001</strain>
    </source>
</reference>